<keyword evidence="9" id="KW-1185">Reference proteome</keyword>
<dbReference type="AGR" id="WB:WBGene00018099"/>
<dbReference type="KEGG" id="cel:CELE_F36F12.8"/>
<dbReference type="CTD" id="185364"/>
<dbReference type="Proteomes" id="UP000001940">
    <property type="component" value="Chromosome V"/>
</dbReference>
<evidence type="ECO:0000256" key="2">
    <source>
        <dbReference type="ARBA" id="ARBA00022737"/>
    </source>
</evidence>
<dbReference type="Bgee" id="WBGene00018099">
    <property type="expression patterns" value="Expressed in germ line (C elegans) and 3 other cell types or tissues"/>
</dbReference>
<dbReference type="GO" id="GO:0006357">
    <property type="term" value="P:regulation of transcription by RNA polymerase II"/>
    <property type="evidence" value="ECO:0000318"/>
    <property type="project" value="GO_Central"/>
</dbReference>
<feature type="region of interest" description="Disordered" evidence="6">
    <location>
        <begin position="158"/>
        <end position="197"/>
    </location>
</feature>
<dbReference type="GO" id="GO:0043565">
    <property type="term" value="F:sequence-specific DNA binding"/>
    <property type="evidence" value="ECO:0000318"/>
    <property type="project" value="GO_Central"/>
</dbReference>
<dbReference type="STRING" id="6239.F36F12.8.1"/>
<keyword evidence="3 5" id="KW-0863">Zinc-finger</keyword>
<gene>
    <name evidence="8 10" type="primary">ztf-28</name>
    <name evidence="8" type="ORF">CELE_F36F12.8</name>
    <name evidence="10" type="ORF">F36F12.8</name>
</gene>
<evidence type="ECO:0000256" key="4">
    <source>
        <dbReference type="ARBA" id="ARBA00022833"/>
    </source>
</evidence>
<evidence type="ECO:0000259" key="7">
    <source>
        <dbReference type="PROSITE" id="PS50157"/>
    </source>
</evidence>
<dbReference type="GO" id="GO:0008270">
    <property type="term" value="F:zinc ion binding"/>
    <property type="evidence" value="ECO:0007669"/>
    <property type="project" value="UniProtKB-KW"/>
</dbReference>
<dbReference type="UCSC" id="F36F12.8">
    <property type="organism name" value="c. elegans"/>
</dbReference>
<dbReference type="RefSeq" id="NP_503566.1">
    <property type="nucleotide sequence ID" value="NM_071165.4"/>
</dbReference>
<feature type="compositionally biased region" description="Low complexity" evidence="6">
    <location>
        <begin position="159"/>
        <end position="183"/>
    </location>
</feature>
<dbReference type="HOGENOM" id="CLU_098769_0_0_1"/>
<dbReference type="OrthoDB" id="6077919at2759"/>
<dbReference type="PROSITE" id="PS00028">
    <property type="entry name" value="ZINC_FINGER_C2H2_1"/>
    <property type="match status" value="2"/>
</dbReference>
<name>O76398_CAEEL</name>
<dbReference type="PIR" id="T33191">
    <property type="entry name" value="T33191"/>
</dbReference>
<evidence type="ECO:0000313" key="8">
    <source>
        <dbReference type="EMBL" id="CCD69875.1"/>
    </source>
</evidence>
<sequence length="272" mass="30686">MDTSDHKPLIDRFETEFAEKSSLLRKEESELKRPDLRGDFLCLSCGQNFKHGASLNRHRKLVHSDEYTCMLCARKLYLKETVRDHMRNEHYLGQVYTCGCCNWTFSNKKALTEHAKAIQETGAPGDANPIAKSGNSPGSLLKSPIQRAGFKLNRLLNKSLSPSTSNSTTSSSSRDASGSPQPELELKLEPEPEPEPNEEALEYKRFFNNAVDTILQRNFFTDQQITEVDTWVIIIESANALATALQSYKKAQQIQPAEPAMIPEKRIKPEIE</sequence>
<dbReference type="InParanoid" id="O76398"/>
<dbReference type="FunCoup" id="O76398">
    <property type="interactions" value="302"/>
</dbReference>
<dbReference type="AlphaFoldDB" id="O76398"/>
<dbReference type="Gene3D" id="3.30.160.60">
    <property type="entry name" value="Classic Zinc Finger"/>
    <property type="match status" value="2"/>
</dbReference>
<organism evidence="8 9">
    <name type="scientific">Caenorhabditis elegans</name>
    <dbReference type="NCBI Taxonomy" id="6239"/>
    <lineage>
        <taxon>Eukaryota</taxon>
        <taxon>Metazoa</taxon>
        <taxon>Ecdysozoa</taxon>
        <taxon>Nematoda</taxon>
        <taxon>Chromadorea</taxon>
        <taxon>Rhabditida</taxon>
        <taxon>Rhabditina</taxon>
        <taxon>Rhabditomorpha</taxon>
        <taxon>Rhabditoidea</taxon>
        <taxon>Rhabditidae</taxon>
        <taxon>Peloderinae</taxon>
        <taxon>Caenorhabditis</taxon>
    </lineage>
</organism>
<proteinExistence type="predicted"/>
<accession>O76398</accession>
<dbReference type="GO" id="GO:0005634">
    <property type="term" value="C:nucleus"/>
    <property type="evidence" value="ECO:0000318"/>
    <property type="project" value="GO_Central"/>
</dbReference>
<evidence type="ECO:0000313" key="10">
    <source>
        <dbReference type="WormBase" id="F36F12.8"/>
    </source>
</evidence>
<dbReference type="PANTHER" id="PTHR24408:SF63">
    <property type="entry name" value="C2H2-TYPE DOMAIN-CONTAINING PROTEIN-RELATED"/>
    <property type="match status" value="1"/>
</dbReference>
<evidence type="ECO:0000313" key="9">
    <source>
        <dbReference type="Proteomes" id="UP000001940"/>
    </source>
</evidence>
<feature type="domain" description="C2H2-type" evidence="7">
    <location>
        <begin position="40"/>
        <end position="68"/>
    </location>
</feature>
<reference evidence="8 9" key="1">
    <citation type="journal article" date="1998" name="Science">
        <title>Genome sequence of the nematode C. elegans: a platform for investigating biology.</title>
        <authorList>
            <consortium name="The C. elegans sequencing consortium"/>
            <person name="Sulson J.E."/>
            <person name="Waterston R."/>
        </authorList>
    </citation>
    <scope>NUCLEOTIDE SEQUENCE [LARGE SCALE GENOMIC DNA]</scope>
    <source>
        <strain evidence="8 9">Bristol N2</strain>
    </source>
</reference>
<dbReference type="SMART" id="SM00355">
    <property type="entry name" value="ZnF_C2H2"/>
    <property type="match status" value="3"/>
</dbReference>
<dbReference type="PaxDb" id="6239-F36F12.8"/>
<dbReference type="InterPro" id="IPR036236">
    <property type="entry name" value="Znf_C2H2_sf"/>
</dbReference>
<evidence type="ECO:0000256" key="6">
    <source>
        <dbReference type="SAM" id="MobiDB-lite"/>
    </source>
</evidence>
<dbReference type="PROSITE" id="PS50157">
    <property type="entry name" value="ZINC_FINGER_C2H2_2"/>
    <property type="match status" value="2"/>
</dbReference>
<dbReference type="EMBL" id="BX284605">
    <property type="protein sequence ID" value="CCD69875.1"/>
    <property type="molecule type" value="Genomic_DNA"/>
</dbReference>
<keyword evidence="1" id="KW-0479">Metal-binding</keyword>
<evidence type="ECO:0000256" key="5">
    <source>
        <dbReference type="PROSITE-ProRule" id="PRU00042"/>
    </source>
</evidence>
<keyword evidence="4" id="KW-0862">Zinc</keyword>
<dbReference type="InterPro" id="IPR013087">
    <property type="entry name" value="Znf_C2H2_type"/>
</dbReference>
<dbReference type="PhylomeDB" id="O76398"/>
<evidence type="ECO:0000256" key="1">
    <source>
        <dbReference type="ARBA" id="ARBA00022723"/>
    </source>
</evidence>
<dbReference type="PANTHER" id="PTHR24408">
    <property type="entry name" value="ZINC FINGER PROTEIN"/>
    <property type="match status" value="1"/>
</dbReference>
<keyword evidence="2" id="KW-0677">Repeat</keyword>
<dbReference type="SUPFAM" id="SSF57667">
    <property type="entry name" value="beta-beta-alpha zinc fingers"/>
    <property type="match status" value="1"/>
</dbReference>
<evidence type="ECO:0000256" key="3">
    <source>
        <dbReference type="ARBA" id="ARBA00022771"/>
    </source>
</evidence>
<protein>
    <submittedName>
        <fullName evidence="8">C2H2-type domain-containing protein</fullName>
    </submittedName>
</protein>
<feature type="domain" description="C2H2-type" evidence="7">
    <location>
        <begin position="96"/>
        <end position="124"/>
    </location>
</feature>
<dbReference type="eggNOG" id="KOG1721">
    <property type="taxonomic scope" value="Eukaryota"/>
</dbReference>
<dbReference type="GeneID" id="185364"/>
<dbReference type="WormBase" id="F36F12.8">
    <property type="protein sequence ID" value="CE17788"/>
    <property type="gene ID" value="WBGene00018099"/>
    <property type="gene designation" value="ztf-28"/>
</dbReference>
<dbReference type="IntAct" id="O76398">
    <property type="interactions" value="17"/>
</dbReference>
<dbReference type="OMA" id="PAMIPEK"/>
<dbReference type="GO" id="GO:0000981">
    <property type="term" value="F:DNA-binding transcription factor activity, RNA polymerase II-specific"/>
    <property type="evidence" value="ECO:0000318"/>
    <property type="project" value="GO_Central"/>
</dbReference>